<reference evidence="4" key="1">
    <citation type="journal article" date="2019" name="Int. J. Syst. Evol. Microbiol.">
        <title>The Global Catalogue of Microorganisms (GCM) 10K type strain sequencing project: providing services to taxonomists for standard genome sequencing and annotation.</title>
        <authorList>
            <consortium name="The Broad Institute Genomics Platform"/>
            <consortium name="The Broad Institute Genome Sequencing Center for Infectious Disease"/>
            <person name="Wu L."/>
            <person name="Ma J."/>
        </authorList>
    </citation>
    <scope>NUCLEOTIDE SEQUENCE [LARGE SCALE GENOMIC DNA]</scope>
    <source>
        <strain evidence="4">JCM 16953</strain>
    </source>
</reference>
<protein>
    <recommendedName>
        <fullName evidence="2">DUF2231 domain-containing protein</fullName>
    </recommendedName>
</protein>
<comment type="caution">
    <text evidence="3">The sequence shown here is derived from an EMBL/GenBank/DDBJ whole genome shotgun (WGS) entry which is preliminary data.</text>
</comment>
<gene>
    <name evidence="3" type="ORF">GCM10022242_28390</name>
</gene>
<name>A0ABP7IRR4_9ACTN</name>
<evidence type="ECO:0000313" key="4">
    <source>
        <dbReference type="Proteomes" id="UP001501821"/>
    </source>
</evidence>
<feature type="transmembrane region" description="Helical" evidence="1">
    <location>
        <begin position="44"/>
        <end position="66"/>
    </location>
</feature>
<keyword evidence="1" id="KW-0812">Transmembrane</keyword>
<evidence type="ECO:0000313" key="3">
    <source>
        <dbReference type="EMBL" id="GAA3825309.1"/>
    </source>
</evidence>
<evidence type="ECO:0000259" key="2">
    <source>
        <dbReference type="Pfam" id="PF09990"/>
    </source>
</evidence>
<feature type="transmembrane region" description="Helical" evidence="1">
    <location>
        <begin position="12"/>
        <end position="32"/>
    </location>
</feature>
<keyword evidence="1" id="KW-0472">Membrane</keyword>
<proteinExistence type="predicted"/>
<dbReference type="InterPro" id="IPR019251">
    <property type="entry name" value="DUF2231_TM"/>
</dbReference>
<dbReference type="RefSeq" id="WP_344776536.1">
    <property type="nucleotide sequence ID" value="NZ_BAABAH010000010.1"/>
</dbReference>
<feature type="transmembrane region" description="Helical" evidence="1">
    <location>
        <begin position="86"/>
        <end position="106"/>
    </location>
</feature>
<evidence type="ECO:0000256" key="1">
    <source>
        <dbReference type="SAM" id="Phobius"/>
    </source>
</evidence>
<feature type="domain" description="DUF2231" evidence="2">
    <location>
        <begin position="5"/>
        <end position="150"/>
    </location>
</feature>
<keyword evidence="1" id="KW-1133">Transmembrane helix</keyword>
<feature type="transmembrane region" description="Helical" evidence="1">
    <location>
        <begin position="118"/>
        <end position="136"/>
    </location>
</feature>
<dbReference type="Pfam" id="PF09990">
    <property type="entry name" value="DUF2231"/>
    <property type="match status" value="1"/>
</dbReference>
<keyword evidence="4" id="KW-1185">Reference proteome</keyword>
<organism evidence="3 4">
    <name type="scientific">Nocardioides panacisoli</name>
    <dbReference type="NCBI Taxonomy" id="627624"/>
    <lineage>
        <taxon>Bacteria</taxon>
        <taxon>Bacillati</taxon>
        <taxon>Actinomycetota</taxon>
        <taxon>Actinomycetes</taxon>
        <taxon>Propionibacteriales</taxon>
        <taxon>Nocardioidaceae</taxon>
        <taxon>Nocardioides</taxon>
    </lineage>
</organism>
<dbReference type="Proteomes" id="UP001501821">
    <property type="component" value="Unassembled WGS sequence"/>
</dbReference>
<dbReference type="EMBL" id="BAABAH010000010">
    <property type="protein sequence ID" value="GAA3825309.1"/>
    <property type="molecule type" value="Genomic_DNA"/>
</dbReference>
<accession>A0ABP7IRR4</accession>
<sequence length="151" mass="16277">MEINGLPLHPLVVHAAVVLTPIAALVAIAYVVPAWRDRCRWPLLVATVLAVGAVVAAYLTGTHFRSVNDFMNQPPLAEQIDKHQSYAQQLLWAMSGFGVIVVLNVAMHARAARWLRTLLAVLLVADAVAVLVLVFLTGEAGARSVWDHTAG</sequence>